<feature type="compositionally biased region" description="Basic and acidic residues" evidence="1">
    <location>
        <begin position="829"/>
        <end position="842"/>
    </location>
</feature>
<feature type="compositionally biased region" description="Polar residues" evidence="1">
    <location>
        <begin position="562"/>
        <end position="577"/>
    </location>
</feature>
<name>A0AAE0X3U5_9PEZI</name>
<reference evidence="2" key="2">
    <citation type="submission" date="2023-06" db="EMBL/GenBank/DDBJ databases">
        <authorList>
            <consortium name="Lawrence Berkeley National Laboratory"/>
            <person name="Haridas S."/>
            <person name="Hensen N."/>
            <person name="Bonometti L."/>
            <person name="Westerberg I."/>
            <person name="Brannstrom I.O."/>
            <person name="Guillou S."/>
            <person name="Cros-Aarteil S."/>
            <person name="Calhoun S."/>
            <person name="Kuo A."/>
            <person name="Mondo S."/>
            <person name="Pangilinan J."/>
            <person name="Riley R."/>
            <person name="Labutti K."/>
            <person name="Andreopoulos B."/>
            <person name="Lipzen A."/>
            <person name="Chen C."/>
            <person name="Yanf M."/>
            <person name="Daum C."/>
            <person name="Ng V."/>
            <person name="Clum A."/>
            <person name="Steindorff A."/>
            <person name="Ohm R."/>
            <person name="Martin F."/>
            <person name="Silar P."/>
            <person name="Natvig D."/>
            <person name="Lalanne C."/>
            <person name="Gautier V."/>
            <person name="Ament-Velasquez S.L."/>
            <person name="Kruys A."/>
            <person name="Hutchinson M.I."/>
            <person name="Powell A.J."/>
            <person name="Barry K."/>
            <person name="Miller A.N."/>
            <person name="Grigoriev I.V."/>
            <person name="Debuchy R."/>
            <person name="Gladieux P."/>
            <person name="Thoren M.H."/>
            <person name="Johannesson H."/>
        </authorList>
    </citation>
    <scope>NUCLEOTIDE SEQUENCE</scope>
    <source>
        <strain evidence="2">CBS 314.62</strain>
    </source>
</reference>
<feature type="region of interest" description="Disordered" evidence="1">
    <location>
        <begin position="815"/>
        <end position="842"/>
    </location>
</feature>
<dbReference type="Proteomes" id="UP001270362">
    <property type="component" value="Unassembled WGS sequence"/>
</dbReference>
<feature type="region of interest" description="Disordered" evidence="1">
    <location>
        <begin position="664"/>
        <end position="722"/>
    </location>
</feature>
<evidence type="ECO:0000256" key="1">
    <source>
        <dbReference type="SAM" id="MobiDB-lite"/>
    </source>
</evidence>
<gene>
    <name evidence="2" type="ORF">B0T22DRAFT_267493</name>
</gene>
<dbReference type="AlphaFoldDB" id="A0AAE0X3U5"/>
<feature type="compositionally biased region" description="Polar residues" evidence="1">
    <location>
        <begin position="815"/>
        <end position="826"/>
    </location>
</feature>
<evidence type="ECO:0000313" key="3">
    <source>
        <dbReference type="Proteomes" id="UP001270362"/>
    </source>
</evidence>
<feature type="region of interest" description="Disordered" evidence="1">
    <location>
        <begin position="438"/>
        <end position="485"/>
    </location>
</feature>
<feature type="region of interest" description="Disordered" evidence="1">
    <location>
        <begin position="894"/>
        <end position="968"/>
    </location>
</feature>
<feature type="region of interest" description="Disordered" evidence="1">
    <location>
        <begin position="554"/>
        <end position="610"/>
    </location>
</feature>
<proteinExistence type="predicted"/>
<feature type="compositionally biased region" description="Polar residues" evidence="1">
    <location>
        <begin position="502"/>
        <end position="515"/>
    </location>
</feature>
<comment type="caution">
    <text evidence="2">The sequence shown here is derived from an EMBL/GenBank/DDBJ whole genome shotgun (WGS) entry which is preliminary data.</text>
</comment>
<feature type="compositionally biased region" description="Polar residues" evidence="1">
    <location>
        <begin position="161"/>
        <end position="178"/>
    </location>
</feature>
<protein>
    <submittedName>
        <fullName evidence="2">Uncharacterized protein</fullName>
    </submittedName>
</protein>
<feature type="compositionally biased region" description="Basic and acidic residues" evidence="1">
    <location>
        <begin position="473"/>
        <end position="485"/>
    </location>
</feature>
<dbReference type="EMBL" id="JAULSO010000004">
    <property type="protein sequence ID" value="KAK3683978.1"/>
    <property type="molecule type" value="Genomic_DNA"/>
</dbReference>
<feature type="compositionally biased region" description="Low complexity" evidence="1">
    <location>
        <begin position="584"/>
        <end position="594"/>
    </location>
</feature>
<feature type="compositionally biased region" description="Pro residues" evidence="1">
    <location>
        <begin position="26"/>
        <end position="35"/>
    </location>
</feature>
<feature type="region of interest" description="Disordered" evidence="1">
    <location>
        <begin position="734"/>
        <end position="791"/>
    </location>
</feature>
<feature type="compositionally biased region" description="Polar residues" evidence="1">
    <location>
        <begin position="1051"/>
        <end position="1084"/>
    </location>
</feature>
<sequence length="1204" mass="130715">MTVFCCCTAPRSSKTRSSAPKHHPALPTPPPPVRLPGPLTLNPVVPVSGGTSPRSISSLLTSVHTALGQVEPVELGELVVEDSDSEEELEPGAQNKSNSTLQLVKTRIRRHLSQDSLPRRKARSAVGSTQEEIDRRAELKRLMHKRIQEELRSEEARAATLTPSDVSSRQQPLGSSPETLPGGGPRDNLEFSVVEDTNLDMPSIGNMELDASDSHPRNLSSDQGGRGRLDGRPASCPDCDSPTKGQDRLRGRKSLPQMPPSPNLLPRRVPSTNETSSLGSWRLSYSAGQLDEFLGHIDRECMSRPGSVRKSSTSPVPRTSFSRSRLPFSGHSHSLSRSHSSPARQGTPGNDRSPTSDQSPLGTWLRSQGLRSRSPSLSRIRSYDQNGDQDASVQQAEIVYLKRWSSVQNCAVPEVDIPRPEVVHLYDMDIHRQLVTRALNTPEDSPTHSESGRKKARGGSKYQTGSDQTGTRPFEDTKGGVEGHCENMDTKKEIMASRIAKSSSIYPSTSNSVDPSSGTSSSYLLDSAANRKTVLIMSMPGFKWLDSSDNPHLVNASEKSSHQTTGKRSSDNLTSLDTWARTMVSSPAPVSESSSRPKKETREASPSITIEKSISHFHLGHGAPPMVVKRIQQKVDRPPGPLESSPKPSLLARLHLTFPRRAKLAPTSFDGSGSEEQPRLQPFSRGALVAHTPSRSQSRASERAHWSPYSPSAPGISDNDDSTAELWQRAIREEARTRTPAGRRSANHHRGSSLPDDNTEKRRTKSDTSSLRDHRSSPTGCKGGHITEDTDERLVLTPRLSPSHVGNNVAMALSQSARPDNSSSVAHSPIHDKGASSRAPVHDKVDARKFARFPDSWAKFPSHNRAERNGPAGLADQVTTRDFAVSVAPEQEVTDYFTEGDSDIATPKQSAKRSPHSIPGRLGRAVKSGFSRLIPSRTSPGGTSPMAPRSRRQSSDHSRGSRGNLEYPELELLPMESGYQELRALEQEIQHMKGTPQLQYPVPLRNMEGDGGKVPLSVKMATVLHTDGTSEHEPLHVPRIALVRRLLTTPANTASHGKESTTASDQFVTPMNSTPSSNATSSFHSYPHSRPQSLALPVSVGVRTEVSTDVDSEKSDVSFVKRLRLMAVSSVASSGAVVAAKLGTWDGRSRTVPSLWAGSSEQVDGDTSGHSQTAFLKASSLREMESSFFVGSDQTVINDSVVSV</sequence>
<feature type="region of interest" description="Disordered" evidence="1">
    <location>
        <begin position="81"/>
        <end position="133"/>
    </location>
</feature>
<feature type="compositionally biased region" description="Polar residues" evidence="1">
    <location>
        <begin position="309"/>
        <end position="323"/>
    </location>
</feature>
<accession>A0AAE0X3U5</accession>
<feature type="compositionally biased region" description="Low complexity" evidence="1">
    <location>
        <begin position="329"/>
        <end position="341"/>
    </location>
</feature>
<feature type="compositionally biased region" description="Polar residues" evidence="1">
    <location>
        <begin position="461"/>
        <end position="471"/>
    </location>
</feature>
<feature type="region of interest" description="Disordered" evidence="1">
    <location>
        <begin position="502"/>
        <end position="521"/>
    </location>
</feature>
<feature type="compositionally biased region" description="Acidic residues" evidence="1">
    <location>
        <begin position="81"/>
        <end position="90"/>
    </location>
</feature>
<evidence type="ECO:0000313" key="2">
    <source>
        <dbReference type="EMBL" id="KAK3683978.1"/>
    </source>
</evidence>
<reference evidence="2" key="1">
    <citation type="journal article" date="2023" name="Mol. Phylogenet. Evol.">
        <title>Genome-scale phylogeny and comparative genomics of the fungal order Sordariales.</title>
        <authorList>
            <person name="Hensen N."/>
            <person name="Bonometti L."/>
            <person name="Westerberg I."/>
            <person name="Brannstrom I.O."/>
            <person name="Guillou S."/>
            <person name="Cros-Aarteil S."/>
            <person name="Calhoun S."/>
            <person name="Haridas S."/>
            <person name="Kuo A."/>
            <person name="Mondo S."/>
            <person name="Pangilinan J."/>
            <person name="Riley R."/>
            <person name="LaButti K."/>
            <person name="Andreopoulos B."/>
            <person name="Lipzen A."/>
            <person name="Chen C."/>
            <person name="Yan M."/>
            <person name="Daum C."/>
            <person name="Ng V."/>
            <person name="Clum A."/>
            <person name="Steindorff A."/>
            <person name="Ohm R.A."/>
            <person name="Martin F."/>
            <person name="Silar P."/>
            <person name="Natvig D.O."/>
            <person name="Lalanne C."/>
            <person name="Gautier V."/>
            <person name="Ament-Velasquez S.L."/>
            <person name="Kruys A."/>
            <person name="Hutchinson M.I."/>
            <person name="Powell A.J."/>
            <person name="Barry K."/>
            <person name="Miller A.N."/>
            <person name="Grigoriev I.V."/>
            <person name="Debuchy R."/>
            <person name="Gladieux P."/>
            <person name="Hiltunen Thoren M."/>
            <person name="Johannesson H."/>
        </authorList>
    </citation>
    <scope>NUCLEOTIDE SEQUENCE</scope>
    <source>
        <strain evidence="2">CBS 314.62</strain>
    </source>
</reference>
<feature type="region of interest" description="Disordered" evidence="1">
    <location>
        <begin position="303"/>
        <end position="391"/>
    </location>
</feature>
<feature type="region of interest" description="Disordered" evidence="1">
    <location>
        <begin position="1051"/>
        <end position="1088"/>
    </location>
</feature>
<feature type="compositionally biased region" description="Low complexity" evidence="1">
    <location>
        <begin position="365"/>
        <end position="380"/>
    </location>
</feature>
<keyword evidence="3" id="KW-1185">Reference proteome</keyword>
<feature type="region of interest" description="Disordered" evidence="1">
    <location>
        <begin position="152"/>
        <end position="280"/>
    </location>
</feature>
<organism evidence="2 3">
    <name type="scientific">Podospora appendiculata</name>
    <dbReference type="NCBI Taxonomy" id="314037"/>
    <lineage>
        <taxon>Eukaryota</taxon>
        <taxon>Fungi</taxon>
        <taxon>Dikarya</taxon>
        <taxon>Ascomycota</taxon>
        <taxon>Pezizomycotina</taxon>
        <taxon>Sordariomycetes</taxon>
        <taxon>Sordariomycetidae</taxon>
        <taxon>Sordariales</taxon>
        <taxon>Podosporaceae</taxon>
        <taxon>Podospora</taxon>
    </lineage>
</organism>
<feature type="region of interest" description="Disordered" evidence="1">
    <location>
        <begin position="9"/>
        <end position="37"/>
    </location>
</feature>
<feature type="compositionally biased region" description="Polar residues" evidence="1">
    <location>
        <begin position="94"/>
        <end position="103"/>
    </location>
</feature>
<feature type="compositionally biased region" description="Polar residues" evidence="1">
    <location>
        <begin position="342"/>
        <end position="361"/>
    </location>
</feature>
<feature type="compositionally biased region" description="Polar residues" evidence="1">
    <location>
        <begin position="270"/>
        <end position="279"/>
    </location>
</feature>